<evidence type="ECO:0000313" key="2">
    <source>
        <dbReference type="Proteomes" id="UP000299102"/>
    </source>
</evidence>
<sequence>MTTQVAGGGGDARAHVGVARHRLPPTAPRLASRSADCCAMCICITMLRRRRIGQISIPSTSYATRLVTRGHTSFNEPLCSKETCLLTE</sequence>
<proteinExistence type="predicted"/>
<keyword evidence="2" id="KW-1185">Reference proteome</keyword>
<protein>
    <submittedName>
        <fullName evidence="1">Uncharacterized protein</fullName>
    </submittedName>
</protein>
<organism evidence="1 2">
    <name type="scientific">Eumeta variegata</name>
    <name type="common">Bagworm moth</name>
    <name type="synonym">Eumeta japonica</name>
    <dbReference type="NCBI Taxonomy" id="151549"/>
    <lineage>
        <taxon>Eukaryota</taxon>
        <taxon>Metazoa</taxon>
        <taxon>Ecdysozoa</taxon>
        <taxon>Arthropoda</taxon>
        <taxon>Hexapoda</taxon>
        <taxon>Insecta</taxon>
        <taxon>Pterygota</taxon>
        <taxon>Neoptera</taxon>
        <taxon>Endopterygota</taxon>
        <taxon>Lepidoptera</taxon>
        <taxon>Glossata</taxon>
        <taxon>Ditrysia</taxon>
        <taxon>Tineoidea</taxon>
        <taxon>Psychidae</taxon>
        <taxon>Oiketicinae</taxon>
        <taxon>Eumeta</taxon>
    </lineage>
</organism>
<dbReference type="EMBL" id="BGZK01000531">
    <property type="protein sequence ID" value="GBP48856.1"/>
    <property type="molecule type" value="Genomic_DNA"/>
</dbReference>
<gene>
    <name evidence="1" type="ORF">EVAR_8465_1</name>
</gene>
<dbReference type="Proteomes" id="UP000299102">
    <property type="component" value="Unassembled WGS sequence"/>
</dbReference>
<reference evidence="1 2" key="1">
    <citation type="journal article" date="2019" name="Commun. Biol.">
        <title>The bagworm genome reveals a unique fibroin gene that provides high tensile strength.</title>
        <authorList>
            <person name="Kono N."/>
            <person name="Nakamura H."/>
            <person name="Ohtoshi R."/>
            <person name="Tomita M."/>
            <person name="Numata K."/>
            <person name="Arakawa K."/>
        </authorList>
    </citation>
    <scope>NUCLEOTIDE SEQUENCE [LARGE SCALE GENOMIC DNA]</scope>
</reference>
<accession>A0A4C1WBT8</accession>
<name>A0A4C1WBT8_EUMVA</name>
<comment type="caution">
    <text evidence="1">The sequence shown here is derived from an EMBL/GenBank/DDBJ whole genome shotgun (WGS) entry which is preliminary data.</text>
</comment>
<dbReference type="AlphaFoldDB" id="A0A4C1WBT8"/>
<evidence type="ECO:0000313" key="1">
    <source>
        <dbReference type="EMBL" id="GBP48856.1"/>
    </source>
</evidence>